<gene>
    <name evidence="1" type="ORF">ElyMa_000467800</name>
</gene>
<comment type="caution">
    <text evidence="1">The sequence shown here is derived from an EMBL/GenBank/DDBJ whole genome shotgun (WGS) entry which is preliminary data.</text>
</comment>
<reference evidence="1 2" key="1">
    <citation type="journal article" date="2021" name="Elife">
        <title>Chloroplast acquisition without the gene transfer in kleptoplastic sea slugs, Plakobranchus ocellatus.</title>
        <authorList>
            <person name="Maeda T."/>
            <person name="Takahashi S."/>
            <person name="Yoshida T."/>
            <person name="Shimamura S."/>
            <person name="Takaki Y."/>
            <person name="Nagai Y."/>
            <person name="Toyoda A."/>
            <person name="Suzuki Y."/>
            <person name="Arimoto A."/>
            <person name="Ishii H."/>
            <person name="Satoh N."/>
            <person name="Nishiyama T."/>
            <person name="Hasebe M."/>
            <person name="Maruyama T."/>
            <person name="Minagawa J."/>
            <person name="Obokata J."/>
            <person name="Shigenobu S."/>
        </authorList>
    </citation>
    <scope>NUCLEOTIDE SEQUENCE [LARGE SCALE GENOMIC DNA]</scope>
</reference>
<proteinExistence type="predicted"/>
<dbReference type="AlphaFoldDB" id="A0AAV4FT05"/>
<name>A0AAV4FT05_9GAST</name>
<accession>A0AAV4FT05</accession>
<sequence length="76" mass="8545">MNLTCSGTHGECHGQVVATTRPTLYNSDSSFTSPSPASPLVRFSHKLILASSTKIKWKRCMFPMSHRQYPSRVSFR</sequence>
<organism evidence="1 2">
    <name type="scientific">Elysia marginata</name>
    <dbReference type="NCBI Taxonomy" id="1093978"/>
    <lineage>
        <taxon>Eukaryota</taxon>
        <taxon>Metazoa</taxon>
        <taxon>Spiralia</taxon>
        <taxon>Lophotrochozoa</taxon>
        <taxon>Mollusca</taxon>
        <taxon>Gastropoda</taxon>
        <taxon>Heterobranchia</taxon>
        <taxon>Euthyneura</taxon>
        <taxon>Panpulmonata</taxon>
        <taxon>Sacoglossa</taxon>
        <taxon>Placobranchoidea</taxon>
        <taxon>Plakobranchidae</taxon>
        <taxon>Elysia</taxon>
    </lineage>
</organism>
<protein>
    <submittedName>
        <fullName evidence="1">Uncharacterized protein</fullName>
    </submittedName>
</protein>
<dbReference type="Proteomes" id="UP000762676">
    <property type="component" value="Unassembled WGS sequence"/>
</dbReference>
<feature type="non-terminal residue" evidence="1">
    <location>
        <position position="76"/>
    </location>
</feature>
<evidence type="ECO:0000313" key="2">
    <source>
        <dbReference type="Proteomes" id="UP000762676"/>
    </source>
</evidence>
<evidence type="ECO:0000313" key="1">
    <source>
        <dbReference type="EMBL" id="GFR75900.1"/>
    </source>
</evidence>
<dbReference type="EMBL" id="BMAT01000912">
    <property type="protein sequence ID" value="GFR75900.1"/>
    <property type="molecule type" value="Genomic_DNA"/>
</dbReference>
<keyword evidence="2" id="KW-1185">Reference proteome</keyword>